<evidence type="ECO:0000313" key="1">
    <source>
        <dbReference type="EMBL" id="TQE09341.1"/>
    </source>
</evidence>
<name>A0A540NE87_MALBA</name>
<protein>
    <submittedName>
        <fullName evidence="1">Uncharacterized protein</fullName>
    </submittedName>
</protein>
<keyword evidence="2" id="KW-1185">Reference proteome</keyword>
<dbReference type="Proteomes" id="UP000315295">
    <property type="component" value="Unassembled WGS sequence"/>
</dbReference>
<accession>A0A540NE87</accession>
<comment type="caution">
    <text evidence="1">The sequence shown here is derived from an EMBL/GenBank/DDBJ whole genome shotgun (WGS) entry which is preliminary data.</text>
</comment>
<reference evidence="1 2" key="1">
    <citation type="journal article" date="2019" name="G3 (Bethesda)">
        <title>Sequencing of a Wild Apple (Malus baccata) Genome Unravels the Differences Between Cultivated and Wild Apple Species Regarding Disease Resistance and Cold Tolerance.</title>
        <authorList>
            <person name="Chen X."/>
        </authorList>
    </citation>
    <scope>NUCLEOTIDE SEQUENCE [LARGE SCALE GENOMIC DNA]</scope>
    <source>
        <strain evidence="2">cv. Shandingzi</strain>
        <tissue evidence="1">Leaves</tissue>
    </source>
</reference>
<sequence length="110" mass="13018">MWKPTHIPFQSLGQPHPKSLIFFLWKPWEQLYTCPLTGRDSPPPSFSCCHGCIWKEEDGLKAGLTRLVRGGEVGRVDREGWSKETWMLLPEERSRSRRRRRRRAKVSERE</sequence>
<dbReference type="AlphaFoldDB" id="A0A540NE87"/>
<dbReference type="EMBL" id="VIEB01000059">
    <property type="protein sequence ID" value="TQE09341.1"/>
    <property type="molecule type" value="Genomic_DNA"/>
</dbReference>
<organism evidence="1 2">
    <name type="scientific">Malus baccata</name>
    <name type="common">Siberian crab apple</name>
    <name type="synonym">Pyrus baccata</name>
    <dbReference type="NCBI Taxonomy" id="106549"/>
    <lineage>
        <taxon>Eukaryota</taxon>
        <taxon>Viridiplantae</taxon>
        <taxon>Streptophyta</taxon>
        <taxon>Embryophyta</taxon>
        <taxon>Tracheophyta</taxon>
        <taxon>Spermatophyta</taxon>
        <taxon>Magnoliopsida</taxon>
        <taxon>eudicotyledons</taxon>
        <taxon>Gunneridae</taxon>
        <taxon>Pentapetalae</taxon>
        <taxon>rosids</taxon>
        <taxon>fabids</taxon>
        <taxon>Rosales</taxon>
        <taxon>Rosaceae</taxon>
        <taxon>Amygdaloideae</taxon>
        <taxon>Maleae</taxon>
        <taxon>Malus</taxon>
    </lineage>
</organism>
<gene>
    <name evidence="1" type="ORF">C1H46_005077</name>
</gene>
<evidence type="ECO:0000313" key="2">
    <source>
        <dbReference type="Proteomes" id="UP000315295"/>
    </source>
</evidence>
<proteinExistence type="predicted"/>